<accession>A0ABS9YDX6</accession>
<dbReference type="InterPro" id="IPR001173">
    <property type="entry name" value="Glyco_trans_2-like"/>
</dbReference>
<evidence type="ECO:0000256" key="1">
    <source>
        <dbReference type="SAM" id="Phobius"/>
    </source>
</evidence>
<dbReference type="Gene3D" id="3.90.550.10">
    <property type="entry name" value="Spore Coat Polysaccharide Biosynthesis Protein SpsA, Chain A"/>
    <property type="match status" value="1"/>
</dbReference>
<dbReference type="InterPro" id="IPR017832">
    <property type="entry name" value="Glyco_trans_2_hopen-assoc_HpnB"/>
</dbReference>
<evidence type="ECO:0000313" key="3">
    <source>
        <dbReference type="EMBL" id="MCI3275437.1"/>
    </source>
</evidence>
<feature type="transmembrane region" description="Helical" evidence="1">
    <location>
        <begin position="12"/>
        <end position="32"/>
    </location>
</feature>
<feature type="transmembrane region" description="Helical" evidence="1">
    <location>
        <begin position="323"/>
        <end position="343"/>
    </location>
</feature>
<name>A0ABS9YDX6_9ACTN</name>
<dbReference type="NCBIfam" id="TIGR03469">
    <property type="entry name" value="HpnB"/>
    <property type="match status" value="1"/>
</dbReference>
<keyword evidence="1" id="KW-0472">Membrane</keyword>
<dbReference type="Pfam" id="PF00535">
    <property type="entry name" value="Glycos_transf_2"/>
    <property type="match status" value="1"/>
</dbReference>
<dbReference type="EC" id="2.4.-.-" evidence="3"/>
<protein>
    <submittedName>
        <fullName evidence="3">Glycosyltransferase</fullName>
        <ecNumber evidence="3">2.4.-.-</ecNumber>
    </submittedName>
</protein>
<feature type="domain" description="Glycosyltransferase 2-like" evidence="2">
    <location>
        <begin position="51"/>
        <end position="227"/>
    </location>
</feature>
<gene>
    <name evidence="3" type="ORF">MQP27_30565</name>
</gene>
<dbReference type="CDD" id="cd04179">
    <property type="entry name" value="DPM_DPG-synthase_like"/>
    <property type="match status" value="1"/>
</dbReference>
<keyword evidence="3" id="KW-0808">Transferase</keyword>
<reference evidence="3" key="1">
    <citation type="submission" date="2022-03" db="EMBL/GenBank/DDBJ databases">
        <title>Streptomyces 7R015 and 7R016 isolated from Barleria lupulina in Thailand.</title>
        <authorList>
            <person name="Kanchanasin P."/>
            <person name="Phongsopitanun W."/>
            <person name="Tanasupawat S."/>
        </authorList>
    </citation>
    <scope>NUCLEOTIDE SEQUENCE</scope>
    <source>
        <strain evidence="3">7R015</strain>
    </source>
</reference>
<keyword evidence="3" id="KW-0328">Glycosyltransferase</keyword>
<sequence>MGDTARVSAIVWTAAVSLAAWLWLLLCQGFFWRTDVRLPRRADPGDWPSVCVVVPARDEAAVLPSSLPSLLAQEYPGRAEVFLVDDGSSDGTGELARELAHKTGGLPLIVTSPGEPPAGWTGKLWAVRHGIGLARARGPEYLLLTDADIAHEPDSLRELVAAARAGGFDVVSQMARLRVESLWERLVVPAFVYFFAQLYPFRRIGRKGSRTAAAAGGCVLLRAETAERVRIPDAIRHAVIDDVALARAVKGGGGHIWLGLAEKVDSVRPYPRLHDLWRMVSRSAYAQLRHSPLLLLGTVLGLLLVYLVPPVSLVAGLAAGSPAAALLGGLAWLVMTGTYVPMLRYYRQPLWLAPLLPFTAFLYLLMTVDSAVQHYRGRGAAWKGRTYARPDAVSDEG</sequence>
<dbReference type="PANTHER" id="PTHR43646">
    <property type="entry name" value="GLYCOSYLTRANSFERASE"/>
    <property type="match status" value="1"/>
</dbReference>
<dbReference type="SUPFAM" id="SSF53448">
    <property type="entry name" value="Nucleotide-diphospho-sugar transferases"/>
    <property type="match status" value="1"/>
</dbReference>
<comment type="caution">
    <text evidence="3">The sequence shown here is derived from an EMBL/GenBank/DDBJ whole genome shotgun (WGS) entry which is preliminary data.</text>
</comment>
<dbReference type="EMBL" id="JALDAY010000009">
    <property type="protein sequence ID" value="MCI3275437.1"/>
    <property type="molecule type" value="Genomic_DNA"/>
</dbReference>
<keyword evidence="1" id="KW-0812">Transmembrane</keyword>
<dbReference type="GO" id="GO:0016757">
    <property type="term" value="F:glycosyltransferase activity"/>
    <property type="evidence" value="ECO:0007669"/>
    <property type="project" value="UniProtKB-KW"/>
</dbReference>
<dbReference type="PANTHER" id="PTHR43646:SF3">
    <property type="entry name" value="SLR1566 PROTEIN"/>
    <property type="match status" value="1"/>
</dbReference>
<keyword evidence="1" id="KW-1133">Transmembrane helix</keyword>
<evidence type="ECO:0000259" key="2">
    <source>
        <dbReference type="Pfam" id="PF00535"/>
    </source>
</evidence>
<feature type="transmembrane region" description="Helical" evidence="1">
    <location>
        <begin position="350"/>
        <end position="368"/>
    </location>
</feature>
<dbReference type="InterPro" id="IPR029044">
    <property type="entry name" value="Nucleotide-diphossugar_trans"/>
</dbReference>
<keyword evidence="4" id="KW-1185">Reference proteome</keyword>
<dbReference type="RefSeq" id="WP_242769193.1">
    <property type="nucleotide sequence ID" value="NZ_JALDAY010000009.1"/>
</dbReference>
<evidence type="ECO:0000313" key="4">
    <source>
        <dbReference type="Proteomes" id="UP001165269"/>
    </source>
</evidence>
<proteinExistence type="predicted"/>
<dbReference type="Proteomes" id="UP001165269">
    <property type="component" value="Unassembled WGS sequence"/>
</dbReference>
<feature type="transmembrane region" description="Helical" evidence="1">
    <location>
        <begin position="293"/>
        <end position="317"/>
    </location>
</feature>
<organism evidence="3 4">
    <name type="scientific">Streptomyces cylindrosporus</name>
    <dbReference type="NCBI Taxonomy" id="2927583"/>
    <lineage>
        <taxon>Bacteria</taxon>
        <taxon>Bacillati</taxon>
        <taxon>Actinomycetota</taxon>
        <taxon>Actinomycetes</taxon>
        <taxon>Kitasatosporales</taxon>
        <taxon>Streptomycetaceae</taxon>
        <taxon>Streptomyces</taxon>
    </lineage>
</organism>